<name>A0ABX1QVW2_9FLAO</name>
<evidence type="ECO:0000313" key="2">
    <source>
        <dbReference type="Proteomes" id="UP000767947"/>
    </source>
</evidence>
<organism evidence="1 2">
    <name type="scientific">Flavobacterium solisilvae</name>
    <dbReference type="NCBI Taxonomy" id="1852019"/>
    <lineage>
        <taxon>Bacteria</taxon>
        <taxon>Pseudomonadati</taxon>
        <taxon>Bacteroidota</taxon>
        <taxon>Flavobacteriia</taxon>
        <taxon>Flavobacteriales</taxon>
        <taxon>Flavobacteriaceae</taxon>
        <taxon>Flavobacterium</taxon>
    </lineage>
</organism>
<protein>
    <submittedName>
        <fullName evidence="1">Uncharacterized protein</fullName>
    </submittedName>
</protein>
<reference evidence="1 2" key="1">
    <citation type="submission" date="2020-02" db="EMBL/GenBank/DDBJ databases">
        <title>Flavobacterium sp. genome.</title>
        <authorList>
            <person name="Jung H.S."/>
            <person name="Baek J.H."/>
            <person name="Jeon C.O."/>
        </authorList>
    </citation>
    <scope>NUCLEOTIDE SEQUENCE [LARGE SCALE GENOMIC DNA]</scope>
    <source>
        <strain evidence="1 2">SE-s27</strain>
    </source>
</reference>
<dbReference type="EMBL" id="JAAMPT010000205">
    <property type="protein sequence ID" value="NMH24969.1"/>
    <property type="molecule type" value="Genomic_DNA"/>
</dbReference>
<sequence length="103" mass="12258">MVELIIVGILVYFFIVKPFLKRREEKNWSSFLSIPENVKELIVNEDVFELAEFLVHLELKKEYAMMRMILEAIEHKGFSFAKRVDRIRNEMRIKAGLGSLKHF</sequence>
<accession>A0ABX1QVW2</accession>
<evidence type="ECO:0000313" key="1">
    <source>
        <dbReference type="EMBL" id="NMH24969.1"/>
    </source>
</evidence>
<dbReference type="RefSeq" id="WP_169523551.1">
    <property type="nucleotide sequence ID" value="NZ_JAAMPT010000205.1"/>
</dbReference>
<comment type="caution">
    <text evidence="1">The sequence shown here is derived from an EMBL/GenBank/DDBJ whole genome shotgun (WGS) entry which is preliminary data.</text>
</comment>
<dbReference type="Proteomes" id="UP000767947">
    <property type="component" value="Unassembled WGS sequence"/>
</dbReference>
<gene>
    <name evidence="1" type="ORF">G6042_06790</name>
</gene>
<keyword evidence="2" id="KW-1185">Reference proteome</keyword>
<proteinExistence type="predicted"/>